<evidence type="ECO:0000313" key="9">
    <source>
        <dbReference type="Proteomes" id="UP000646365"/>
    </source>
</evidence>
<keyword evidence="3 6" id="KW-0812">Transmembrane</keyword>
<feature type="transmembrane region" description="Helical" evidence="6">
    <location>
        <begin position="84"/>
        <end position="105"/>
    </location>
</feature>
<dbReference type="InterPro" id="IPR050189">
    <property type="entry name" value="MFS_Efflux_Transporters"/>
</dbReference>
<sequence length="401" mass="40619">MLMRPARMRRAAIRDRTILVPAAGAQLIATTGMYIVPVLLDALHGAAGLADSAASLLVTIELAASALTTLTVSAWAPSHSLRRGALLGGLTAIAGAALTLVAPALPLLAAARLLTGIGGGIVIAESAAVLARGLDKERLIAALTIISILNAALWLAVLPYAIDLFGYRGPYGALLLLGLVGTALLRRLPAPPVRHKAVRRQTRDADVVARHWRWPLVLVAAAIFVTQLGQGAFWSFEETFGARAGLEDHAIGLLLSLVTLFLLVGALGAAWAGARFGRLLPILALTGVNAAAILVVATATAPALFIAANLVQSVTNLSSVIYQLGLAATLDRSGRLVAASTGLVTLGNGIGPSLAAALAGTFGPASIGLSVLILTGLAWAGFSLAGAGRPATPTPAAAGPA</sequence>
<evidence type="ECO:0000256" key="5">
    <source>
        <dbReference type="ARBA" id="ARBA00023136"/>
    </source>
</evidence>
<dbReference type="PANTHER" id="PTHR43124:SF10">
    <property type="entry name" value="PURINE EFFLUX PUMP PBUE"/>
    <property type="match status" value="1"/>
</dbReference>
<keyword evidence="4 6" id="KW-1133">Transmembrane helix</keyword>
<evidence type="ECO:0000259" key="7">
    <source>
        <dbReference type="PROSITE" id="PS50850"/>
    </source>
</evidence>
<feature type="transmembrane region" description="Helical" evidence="6">
    <location>
        <begin position="20"/>
        <end position="40"/>
    </location>
</feature>
<protein>
    <submittedName>
        <fullName evidence="8">MFS transporter</fullName>
    </submittedName>
</protein>
<dbReference type="Proteomes" id="UP000646365">
    <property type="component" value="Unassembled WGS sequence"/>
</dbReference>
<organism evidence="8 9">
    <name type="scientific">Aliidongia dinghuensis</name>
    <dbReference type="NCBI Taxonomy" id="1867774"/>
    <lineage>
        <taxon>Bacteria</taxon>
        <taxon>Pseudomonadati</taxon>
        <taxon>Pseudomonadota</taxon>
        <taxon>Alphaproteobacteria</taxon>
        <taxon>Rhodospirillales</taxon>
        <taxon>Dongiaceae</taxon>
        <taxon>Aliidongia</taxon>
    </lineage>
</organism>
<reference evidence="8" key="2">
    <citation type="submission" date="2020-09" db="EMBL/GenBank/DDBJ databases">
        <authorList>
            <person name="Sun Q."/>
            <person name="Zhou Y."/>
        </authorList>
    </citation>
    <scope>NUCLEOTIDE SEQUENCE</scope>
    <source>
        <strain evidence="8">CGMCC 1.15725</strain>
    </source>
</reference>
<dbReference type="Pfam" id="PF07690">
    <property type="entry name" value="MFS_1"/>
    <property type="match status" value="1"/>
</dbReference>
<dbReference type="GO" id="GO:0022857">
    <property type="term" value="F:transmembrane transporter activity"/>
    <property type="evidence" value="ECO:0007669"/>
    <property type="project" value="InterPro"/>
</dbReference>
<feature type="transmembrane region" description="Helical" evidence="6">
    <location>
        <begin position="279"/>
        <end position="297"/>
    </location>
</feature>
<dbReference type="AlphaFoldDB" id="A0A8J3E5J0"/>
<feature type="transmembrane region" description="Helical" evidence="6">
    <location>
        <begin position="168"/>
        <end position="190"/>
    </location>
</feature>
<evidence type="ECO:0000256" key="3">
    <source>
        <dbReference type="ARBA" id="ARBA00022692"/>
    </source>
</evidence>
<evidence type="ECO:0000256" key="4">
    <source>
        <dbReference type="ARBA" id="ARBA00022989"/>
    </source>
</evidence>
<dbReference type="PANTHER" id="PTHR43124">
    <property type="entry name" value="PURINE EFFLUX PUMP PBUE"/>
    <property type="match status" value="1"/>
</dbReference>
<evidence type="ECO:0000256" key="1">
    <source>
        <dbReference type="ARBA" id="ARBA00004651"/>
    </source>
</evidence>
<accession>A0A8J3E5J0</accession>
<dbReference type="InterPro" id="IPR020846">
    <property type="entry name" value="MFS_dom"/>
</dbReference>
<name>A0A8J3E5J0_9PROT</name>
<feature type="transmembrane region" description="Helical" evidence="6">
    <location>
        <begin position="336"/>
        <end position="359"/>
    </location>
</feature>
<keyword evidence="9" id="KW-1185">Reference proteome</keyword>
<feature type="transmembrane region" description="Helical" evidence="6">
    <location>
        <begin position="139"/>
        <end position="162"/>
    </location>
</feature>
<keyword evidence="2" id="KW-1003">Cell membrane</keyword>
<feature type="domain" description="Major facilitator superfamily (MFS) profile" evidence="7">
    <location>
        <begin position="18"/>
        <end position="393"/>
    </location>
</feature>
<dbReference type="InterPro" id="IPR011701">
    <property type="entry name" value="MFS"/>
</dbReference>
<comment type="caution">
    <text evidence="8">The sequence shown here is derived from an EMBL/GenBank/DDBJ whole genome shotgun (WGS) entry which is preliminary data.</text>
</comment>
<feature type="transmembrane region" description="Helical" evidence="6">
    <location>
        <begin position="111"/>
        <end position="132"/>
    </location>
</feature>
<dbReference type="InterPro" id="IPR036259">
    <property type="entry name" value="MFS_trans_sf"/>
</dbReference>
<dbReference type="GO" id="GO:0005886">
    <property type="term" value="C:plasma membrane"/>
    <property type="evidence" value="ECO:0007669"/>
    <property type="project" value="UniProtKB-SubCell"/>
</dbReference>
<feature type="transmembrane region" description="Helical" evidence="6">
    <location>
        <begin position="211"/>
        <end position="230"/>
    </location>
</feature>
<dbReference type="Gene3D" id="1.20.1250.20">
    <property type="entry name" value="MFS general substrate transporter like domains"/>
    <property type="match status" value="2"/>
</dbReference>
<reference evidence="8" key="1">
    <citation type="journal article" date="2014" name="Int. J. Syst. Evol. Microbiol.">
        <title>Complete genome sequence of Corynebacterium casei LMG S-19264T (=DSM 44701T), isolated from a smear-ripened cheese.</title>
        <authorList>
            <consortium name="US DOE Joint Genome Institute (JGI-PGF)"/>
            <person name="Walter F."/>
            <person name="Albersmeier A."/>
            <person name="Kalinowski J."/>
            <person name="Ruckert C."/>
        </authorList>
    </citation>
    <scope>NUCLEOTIDE SEQUENCE</scope>
    <source>
        <strain evidence="8">CGMCC 1.15725</strain>
    </source>
</reference>
<feature type="transmembrane region" description="Helical" evidence="6">
    <location>
        <begin position="52"/>
        <end position="72"/>
    </location>
</feature>
<evidence type="ECO:0000256" key="2">
    <source>
        <dbReference type="ARBA" id="ARBA00022475"/>
    </source>
</evidence>
<dbReference type="EMBL" id="BMJQ01000026">
    <property type="protein sequence ID" value="GGF47865.1"/>
    <property type="molecule type" value="Genomic_DNA"/>
</dbReference>
<gene>
    <name evidence="8" type="ORF">GCM10011611_62850</name>
</gene>
<feature type="transmembrane region" description="Helical" evidence="6">
    <location>
        <begin position="250"/>
        <end position="272"/>
    </location>
</feature>
<dbReference type="PROSITE" id="PS50850">
    <property type="entry name" value="MFS"/>
    <property type="match status" value="1"/>
</dbReference>
<comment type="subcellular location">
    <subcellularLocation>
        <location evidence="1">Cell membrane</location>
        <topology evidence="1">Multi-pass membrane protein</topology>
    </subcellularLocation>
</comment>
<keyword evidence="5 6" id="KW-0472">Membrane</keyword>
<evidence type="ECO:0000256" key="6">
    <source>
        <dbReference type="SAM" id="Phobius"/>
    </source>
</evidence>
<feature type="transmembrane region" description="Helical" evidence="6">
    <location>
        <begin position="365"/>
        <end position="385"/>
    </location>
</feature>
<evidence type="ECO:0000313" key="8">
    <source>
        <dbReference type="EMBL" id="GGF47865.1"/>
    </source>
</evidence>
<proteinExistence type="predicted"/>
<dbReference type="SUPFAM" id="SSF103473">
    <property type="entry name" value="MFS general substrate transporter"/>
    <property type="match status" value="1"/>
</dbReference>